<dbReference type="GO" id="GO:0004857">
    <property type="term" value="F:enzyme inhibitor activity"/>
    <property type="evidence" value="ECO:0007669"/>
    <property type="project" value="InterPro"/>
</dbReference>
<evidence type="ECO:0000313" key="4">
    <source>
        <dbReference type="EMBL" id="KAK1301506.1"/>
    </source>
</evidence>
<gene>
    <name evidence="4" type="ORF">QJS10_CPB12g00095</name>
</gene>
<dbReference type="InterPro" id="IPR006501">
    <property type="entry name" value="Pectinesterase_inhib_dom"/>
</dbReference>
<dbReference type="Pfam" id="PF04043">
    <property type="entry name" value="PMEI"/>
    <property type="match status" value="1"/>
</dbReference>
<feature type="domain" description="Pectinesterase inhibitor" evidence="3">
    <location>
        <begin position="44"/>
        <end position="192"/>
    </location>
</feature>
<accession>A0AAV9DIV6</accession>
<dbReference type="EMBL" id="JAUJYO010000012">
    <property type="protein sequence ID" value="KAK1301506.1"/>
    <property type="molecule type" value="Genomic_DNA"/>
</dbReference>
<dbReference type="NCBIfam" id="TIGR01614">
    <property type="entry name" value="PME_inhib"/>
    <property type="match status" value="1"/>
</dbReference>
<dbReference type="Gene3D" id="1.20.140.40">
    <property type="entry name" value="Invertase/pectin methylesterase inhibitor family protein"/>
    <property type="match status" value="1"/>
</dbReference>
<evidence type="ECO:0000256" key="2">
    <source>
        <dbReference type="SAM" id="SignalP"/>
    </source>
</evidence>
<keyword evidence="1 2" id="KW-0732">Signal</keyword>
<dbReference type="PANTHER" id="PTHR31080">
    <property type="entry name" value="PECTINESTERASE INHIBITOR-LIKE"/>
    <property type="match status" value="1"/>
</dbReference>
<proteinExistence type="predicted"/>
<dbReference type="SUPFAM" id="SSF101148">
    <property type="entry name" value="Plant invertase/pectin methylesterase inhibitor"/>
    <property type="match status" value="1"/>
</dbReference>
<evidence type="ECO:0000259" key="3">
    <source>
        <dbReference type="SMART" id="SM00856"/>
    </source>
</evidence>
<organism evidence="4 5">
    <name type="scientific">Acorus calamus</name>
    <name type="common">Sweet flag</name>
    <dbReference type="NCBI Taxonomy" id="4465"/>
    <lineage>
        <taxon>Eukaryota</taxon>
        <taxon>Viridiplantae</taxon>
        <taxon>Streptophyta</taxon>
        <taxon>Embryophyta</taxon>
        <taxon>Tracheophyta</taxon>
        <taxon>Spermatophyta</taxon>
        <taxon>Magnoliopsida</taxon>
        <taxon>Liliopsida</taxon>
        <taxon>Acoraceae</taxon>
        <taxon>Acorus</taxon>
    </lineage>
</organism>
<sequence>MPSRLPFSLAFLVTVAAILTITTVEASSVHIYPGRHHKTINPTATATPVDALCKQTGYPSLCASSIGPVLSLARSVSPADLTTSNIQATIVKTIQARSLATNLINSHRGSKIYKANINVCLENYDATLDSLRDSIKTIRSNGSHDDLMINLSAALTGITTCDDAFMETPGMASPLAQVNSVLGMSAKNCLALANMTR</sequence>
<protein>
    <recommendedName>
        <fullName evidence="3">Pectinesterase inhibitor domain-containing protein</fullName>
    </recommendedName>
</protein>
<reference evidence="4" key="2">
    <citation type="submission" date="2023-06" db="EMBL/GenBank/DDBJ databases">
        <authorList>
            <person name="Ma L."/>
            <person name="Liu K.-W."/>
            <person name="Li Z."/>
            <person name="Hsiao Y.-Y."/>
            <person name="Qi Y."/>
            <person name="Fu T."/>
            <person name="Tang G."/>
            <person name="Zhang D."/>
            <person name="Sun W.-H."/>
            <person name="Liu D.-K."/>
            <person name="Li Y."/>
            <person name="Chen G.-Z."/>
            <person name="Liu X.-D."/>
            <person name="Liao X.-Y."/>
            <person name="Jiang Y.-T."/>
            <person name="Yu X."/>
            <person name="Hao Y."/>
            <person name="Huang J."/>
            <person name="Zhao X.-W."/>
            <person name="Ke S."/>
            <person name="Chen Y.-Y."/>
            <person name="Wu W.-L."/>
            <person name="Hsu J.-L."/>
            <person name="Lin Y.-F."/>
            <person name="Huang M.-D."/>
            <person name="Li C.-Y."/>
            <person name="Huang L."/>
            <person name="Wang Z.-W."/>
            <person name="Zhao X."/>
            <person name="Zhong W.-Y."/>
            <person name="Peng D.-H."/>
            <person name="Ahmad S."/>
            <person name="Lan S."/>
            <person name="Zhang J.-S."/>
            <person name="Tsai W.-C."/>
            <person name="Van De Peer Y."/>
            <person name="Liu Z.-J."/>
        </authorList>
    </citation>
    <scope>NUCLEOTIDE SEQUENCE</scope>
    <source>
        <strain evidence="4">CP</strain>
        <tissue evidence="4">Leaves</tissue>
    </source>
</reference>
<dbReference type="InterPro" id="IPR035513">
    <property type="entry name" value="Invertase/methylesterase_inhib"/>
</dbReference>
<evidence type="ECO:0000313" key="5">
    <source>
        <dbReference type="Proteomes" id="UP001180020"/>
    </source>
</evidence>
<evidence type="ECO:0000256" key="1">
    <source>
        <dbReference type="ARBA" id="ARBA00022729"/>
    </source>
</evidence>
<comment type="caution">
    <text evidence="4">The sequence shown here is derived from an EMBL/GenBank/DDBJ whole genome shotgun (WGS) entry which is preliminary data.</text>
</comment>
<dbReference type="InterPro" id="IPR051955">
    <property type="entry name" value="PME_Inhibitor"/>
</dbReference>
<dbReference type="PANTHER" id="PTHR31080:SF274">
    <property type="entry name" value="PECTINESTERASE_PECTINESTERASE INHIBITOR 26"/>
    <property type="match status" value="1"/>
</dbReference>
<name>A0AAV9DIV6_ACOCL</name>
<reference evidence="4" key="1">
    <citation type="journal article" date="2023" name="Nat. Commun.">
        <title>Diploid and tetraploid genomes of Acorus and the evolution of monocots.</title>
        <authorList>
            <person name="Ma L."/>
            <person name="Liu K.W."/>
            <person name="Li Z."/>
            <person name="Hsiao Y.Y."/>
            <person name="Qi Y."/>
            <person name="Fu T."/>
            <person name="Tang G.D."/>
            <person name="Zhang D."/>
            <person name="Sun W.H."/>
            <person name="Liu D.K."/>
            <person name="Li Y."/>
            <person name="Chen G.Z."/>
            <person name="Liu X.D."/>
            <person name="Liao X.Y."/>
            <person name="Jiang Y.T."/>
            <person name="Yu X."/>
            <person name="Hao Y."/>
            <person name="Huang J."/>
            <person name="Zhao X.W."/>
            <person name="Ke S."/>
            <person name="Chen Y.Y."/>
            <person name="Wu W.L."/>
            <person name="Hsu J.L."/>
            <person name="Lin Y.F."/>
            <person name="Huang M.D."/>
            <person name="Li C.Y."/>
            <person name="Huang L."/>
            <person name="Wang Z.W."/>
            <person name="Zhao X."/>
            <person name="Zhong W.Y."/>
            <person name="Peng D.H."/>
            <person name="Ahmad S."/>
            <person name="Lan S."/>
            <person name="Zhang J.S."/>
            <person name="Tsai W.C."/>
            <person name="Van de Peer Y."/>
            <person name="Liu Z.J."/>
        </authorList>
    </citation>
    <scope>NUCLEOTIDE SEQUENCE</scope>
    <source>
        <strain evidence="4">CP</strain>
    </source>
</reference>
<feature type="signal peptide" evidence="2">
    <location>
        <begin position="1"/>
        <end position="26"/>
    </location>
</feature>
<dbReference type="SMART" id="SM00856">
    <property type="entry name" value="PMEI"/>
    <property type="match status" value="1"/>
</dbReference>
<feature type="chain" id="PRO_5043417903" description="Pectinesterase inhibitor domain-containing protein" evidence="2">
    <location>
        <begin position="27"/>
        <end position="197"/>
    </location>
</feature>
<dbReference type="Proteomes" id="UP001180020">
    <property type="component" value="Unassembled WGS sequence"/>
</dbReference>
<dbReference type="CDD" id="cd15800">
    <property type="entry name" value="PMEI-like_2"/>
    <property type="match status" value="1"/>
</dbReference>
<dbReference type="AlphaFoldDB" id="A0AAV9DIV6"/>
<keyword evidence="5" id="KW-1185">Reference proteome</keyword>